<dbReference type="EMBL" id="JAVIJP010000104">
    <property type="protein sequence ID" value="KAL3614625.1"/>
    <property type="molecule type" value="Genomic_DNA"/>
</dbReference>
<reference evidence="4" key="1">
    <citation type="journal article" date="2024" name="IScience">
        <title>Strigolactones Initiate the Formation of Haustorium-like Structures in Castilleja.</title>
        <authorList>
            <person name="Buerger M."/>
            <person name="Peterson D."/>
            <person name="Chory J."/>
        </authorList>
    </citation>
    <scope>NUCLEOTIDE SEQUENCE [LARGE SCALE GENOMIC DNA]</scope>
</reference>
<feature type="region of interest" description="Disordered" evidence="1">
    <location>
        <begin position="58"/>
        <end position="108"/>
    </location>
</feature>
<evidence type="ECO:0000313" key="3">
    <source>
        <dbReference type="EMBL" id="KAL3614625.1"/>
    </source>
</evidence>
<name>A0ABD3BB63_9LAMI</name>
<dbReference type="AlphaFoldDB" id="A0ABD3BB63"/>
<organism evidence="3 4">
    <name type="scientific">Castilleja foliolosa</name>
    <dbReference type="NCBI Taxonomy" id="1961234"/>
    <lineage>
        <taxon>Eukaryota</taxon>
        <taxon>Viridiplantae</taxon>
        <taxon>Streptophyta</taxon>
        <taxon>Embryophyta</taxon>
        <taxon>Tracheophyta</taxon>
        <taxon>Spermatophyta</taxon>
        <taxon>Magnoliopsida</taxon>
        <taxon>eudicotyledons</taxon>
        <taxon>Gunneridae</taxon>
        <taxon>Pentapetalae</taxon>
        <taxon>asterids</taxon>
        <taxon>lamiids</taxon>
        <taxon>Lamiales</taxon>
        <taxon>Orobanchaceae</taxon>
        <taxon>Pedicularideae</taxon>
        <taxon>Castillejinae</taxon>
        <taxon>Castilleja</taxon>
    </lineage>
</organism>
<feature type="compositionally biased region" description="Basic residues" evidence="1">
    <location>
        <begin position="76"/>
        <end position="94"/>
    </location>
</feature>
<feature type="signal peptide" evidence="2">
    <location>
        <begin position="1"/>
        <end position="22"/>
    </location>
</feature>
<dbReference type="Proteomes" id="UP001632038">
    <property type="component" value="Unassembled WGS sequence"/>
</dbReference>
<gene>
    <name evidence="3" type="ORF">CASFOL_041520</name>
</gene>
<proteinExistence type="predicted"/>
<keyword evidence="2" id="KW-0732">Signal</keyword>
<sequence length="108" mass="12146">MSNVYSPVLVLGLLFLVTPLLARSVKEDLISFGEDDHLSEADTDIWIFNFPKNNYDNLESHDHPDDTQYASGPHGSIHHHHGRHHHHHHHHGGHHAQAPEQAASPISD</sequence>
<accession>A0ABD3BB63</accession>
<evidence type="ECO:0000256" key="2">
    <source>
        <dbReference type="SAM" id="SignalP"/>
    </source>
</evidence>
<feature type="chain" id="PRO_5044886601" evidence="2">
    <location>
        <begin position="23"/>
        <end position="108"/>
    </location>
</feature>
<keyword evidence="4" id="KW-1185">Reference proteome</keyword>
<evidence type="ECO:0000313" key="4">
    <source>
        <dbReference type="Proteomes" id="UP001632038"/>
    </source>
</evidence>
<comment type="caution">
    <text evidence="3">The sequence shown here is derived from an EMBL/GenBank/DDBJ whole genome shotgun (WGS) entry which is preliminary data.</text>
</comment>
<evidence type="ECO:0000256" key="1">
    <source>
        <dbReference type="SAM" id="MobiDB-lite"/>
    </source>
</evidence>
<protein>
    <submittedName>
        <fullName evidence="3">Uncharacterized protein</fullName>
    </submittedName>
</protein>